<accession>A0AAE0NR32</accession>
<feature type="binding site" evidence="6">
    <location>
        <position position="103"/>
    </location>
    <ligand>
        <name>Mg(2+)</name>
        <dbReference type="ChEBI" id="CHEBI:18420"/>
        <label>1</label>
        <note>catalytic</note>
    </ligand>
</feature>
<evidence type="ECO:0000313" key="9">
    <source>
        <dbReference type="Proteomes" id="UP001285441"/>
    </source>
</evidence>
<evidence type="ECO:0008006" key="10">
    <source>
        <dbReference type="Google" id="ProtNLM"/>
    </source>
</evidence>
<dbReference type="InterPro" id="IPR000760">
    <property type="entry name" value="Inositol_monophosphatase-like"/>
</dbReference>
<comment type="caution">
    <text evidence="8">The sequence shown here is derived from an EMBL/GenBank/DDBJ whole genome shotgun (WGS) entry which is preliminary data.</text>
</comment>
<dbReference type="Proteomes" id="UP001285441">
    <property type="component" value="Unassembled WGS sequence"/>
</dbReference>
<dbReference type="AlphaFoldDB" id="A0AAE0NR32"/>
<feature type="binding site" evidence="6">
    <location>
        <position position="170"/>
    </location>
    <ligand>
        <name>Mg(2+)</name>
        <dbReference type="ChEBI" id="CHEBI:18420"/>
        <label>1</label>
        <note>catalytic</note>
    </ligand>
</feature>
<dbReference type="EMBL" id="JAULSW010000004">
    <property type="protein sequence ID" value="KAK3386162.1"/>
    <property type="molecule type" value="Genomic_DNA"/>
</dbReference>
<evidence type="ECO:0000256" key="7">
    <source>
        <dbReference type="SAM" id="MobiDB-lite"/>
    </source>
</evidence>
<dbReference type="Gene3D" id="3.30.540.10">
    <property type="entry name" value="Fructose-1,6-Bisphosphatase, subunit A, domain 1"/>
    <property type="match status" value="1"/>
</dbReference>
<evidence type="ECO:0000256" key="6">
    <source>
        <dbReference type="PIRSR" id="PIRSR600760-2"/>
    </source>
</evidence>
<feature type="compositionally biased region" description="Acidic residues" evidence="7">
    <location>
        <begin position="209"/>
        <end position="218"/>
    </location>
</feature>
<evidence type="ECO:0000256" key="2">
    <source>
        <dbReference type="ARBA" id="ARBA00009759"/>
    </source>
</evidence>
<feature type="binding site" evidence="6">
    <location>
        <position position="168"/>
    </location>
    <ligand>
        <name>Mg(2+)</name>
        <dbReference type="ChEBI" id="CHEBI:18420"/>
        <label>1</label>
        <note>catalytic</note>
    </ligand>
</feature>
<evidence type="ECO:0000256" key="1">
    <source>
        <dbReference type="ARBA" id="ARBA00001946"/>
    </source>
</evidence>
<proteinExistence type="inferred from homology"/>
<reference evidence="8" key="1">
    <citation type="journal article" date="2023" name="Mol. Phylogenet. Evol.">
        <title>Genome-scale phylogeny and comparative genomics of the fungal order Sordariales.</title>
        <authorList>
            <person name="Hensen N."/>
            <person name="Bonometti L."/>
            <person name="Westerberg I."/>
            <person name="Brannstrom I.O."/>
            <person name="Guillou S."/>
            <person name="Cros-Aarteil S."/>
            <person name="Calhoun S."/>
            <person name="Haridas S."/>
            <person name="Kuo A."/>
            <person name="Mondo S."/>
            <person name="Pangilinan J."/>
            <person name="Riley R."/>
            <person name="LaButti K."/>
            <person name="Andreopoulos B."/>
            <person name="Lipzen A."/>
            <person name="Chen C."/>
            <person name="Yan M."/>
            <person name="Daum C."/>
            <person name="Ng V."/>
            <person name="Clum A."/>
            <person name="Steindorff A."/>
            <person name="Ohm R.A."/>
            <person name="Martin F."/>
            <person name="Silar P."/>
            <person name="Natvig D.O."/>
            <person name="Lalanne C."/>
            <person name="Gautier V."/>
            <person name="Ament-Velasquez S.L."/>
            <person name="Kruys A."/>
            <person name="Hutchinson M.I."/>
            <person name="Powell A.J."/>
            <person name="Barry K."/>
            <person name="Miller A.N."/>
            <person name="Grigoriev I.V."/>
            <person name="Debuchy R."/>
            <person name="Gladieux P."/>
            <person name="Hiltunen Thoren M."/>
            <person name="Johannesson H."/>
        </authorList>
    </citation>
    <scope>NUCLEOTIDE SEQUENCE</scope>
    <source>
        <strain evidence="8">CBS 232.78</strain>
    </source>
</reference>
<organism evidence="8 9">
    <name type="scientific">Podospora didyma</name>
    <dbReference type="NCBI Taxonomy" id="330526"/>
    <lineage>
        <taxon>Eukaryota</taxon>
        <taxon>Fungi</taxon>
        <taxon>Dikarya</taxon>
        <taxon>Ascomycota</taxon>
        <taxon>Pezizomycotina</taxon>
        <taxon>Sordariomycetes</taxon>
        <taxon>Sordariomycetidae</taxon>
        <taxon>Sordariales</taxon>
        <taxon>Podosporaceae</taxon>
        <taxon>Podospora</taxon>
    </lineage>
</organism>
<dbReference type="PANTHER" id="PTHR43200:SF2">
    <property type="entry name" value="3'(2'),5'-BISPHOSPHATE NUCLEOTIDASE"/>
    <property type="match status" value="1"/>
</dbReference>
<dbReference type="GO" id="GO:0000103">
    <property type="term" value="P:sulfate assimilation"/>
    <property type="evidence" value="ECO:0007669"/>
    <property type="project" value="TreeGrafter"/>
</dbReference>
<reference evidence="8" key="2">
    <citation type="submission" date="2023-06" db="EMBL/GenBank/DDBJ databases">
        <authorList>
            <consortium name="Lawrence Berkeley National Laboratory"/>
            <person name="Haridas S."/>
            <person name="Hensen N."/>
            <person name="Bonometti L."/>
            <person name="Westerberg I."/>
            <person name="Brannstrom I.O."/>
            <person name="Guillou S."/>
            <person name="Cros-Aarteil S."/>
            <person name="Calhoun S."/>
            <person name="Kuo A."/>
            <person name="Mondo S."/>
            <person name="Pangilinan J."/>
            <person name="Riley R."/>
            <person name="LaButti K."/>
            <person name="Andreopoulos B."/>
            <person name="Lipzen A."/>
            <person name="Chen C."/>
            <person name="Yanf M."/>
            <person name="Daum C."/>
            <person name="Ng V."/>
            <person name="Clum A."/>
            <person name="Steindorff A."/>
            <person name="Ohm R."/>
            <person name="Martin F."/>
            <person name="Silar P."/>
            <person name="Natvig D."/>
            <person name="Lalanne C."/>
            <person name="Gautier V."/>
            <person name="Ament-velasquez S.L."/>
            <person name="Kruys A."/>
            <person name="Hutchinson M.I."/>
            <person name="Powell A.J."/>
            <person name="Barry K."/>
            <person name="Miller A.N."/>
            <person name="Grigoriev I.V."/>
            <person name="Debuchy R."/>
            <person name="Gladieux P."/>
            <person name="Thoren M.H."/>
            <person name="Johannesson H."/>
        </authorList>
    </citation>
    <scope>NUCLEOTIDE SEQUENCE</scope>
    <source>
        <strain evidence="8">CBS 232.78</strain>
    </source>
</reference>
<evidence type="ECO:0000313" key="8">
    <source>
        <dbReference type="EMBL" id="KAK3386162.1"/>
    </source>
</evidence>
<dbReference type="GO" id="GO:0046872">
    <property type="term" value="F:metal ion binding"/>
    <property type="evidence" value="ECO:0007669"/>
    <property type="project" value="UniProtKB-KW"/>
</dbReference>
<keyword evidence="3 6" id="KW-0479">Metal-binding</keyword>
<dbReference type="InterPro" id="IPR020583">
    <property type="entry name" value="Inositol_monoP_metal-BS"/>
</dbReference>
<name>A0AAE0NR32_9PEZI</name>
<sequence length="414" mass="44422">MILPPYARERYIAELAVQRASILTKRLLPSSPFDSHTIGSNGLSNQHLSCGRPAHLNGYNCARKNSQISKSDASPVTAGDFAAQALLISAVHGAFPHDGFVGEEDANALRKDPELAQQVWEFVTSTHLDDPASDGLLATPKTIEEMFDVIDLGGKGTGGPTGRFWALDPIDGTAAFIKGQQYAMSLALIEDSREVVGVLGCPNLRLEDEDYLQGDDDSSSGGRTPVEETSVDEHGMGLMLSAVRGQGSTLRPMGRGALLEARKIERGRLGSGGVPLPDVELKNLHFIDSSVSTATLSEKVRQLAEAAGASYPGTEVYSSHMRYAALVLGGREHVQVRVPKKRDAAWCIWDHAGSQLIYTESGGGKITDLFGKTIDFGSGRELTRNWGLITADGSVHARVQELVSDMLKADAIKQ</sequence>
<dbReference type="Pfam" id="PF00459">
    <property type="entry name" value="Inositol_P"/>
    <property type="match status" value="1"/>
</dbReference>
<comment type="similarity">
    <text evidence="2">Belongs to the inositol monophosphatase superfamily.</text>
</comment>
<keyword evidence="4" id="KW-0378">Hydrolase</keyword>
<dbReference type="SUPFAM" id="SSF56655">
    <property type="entry name" value="Carbohydrate phosphatase"/>
    <property type="match status" value="1"/>
</dbReference>
<dbReference type="PANTHER" id="PTHR43200">
    <property type="entry name" value="PHOSPHATASE"/>
    <property type="match status" value="1"/>
</dbReference>
<dbReference type="Gene3D" id="3.40.190.80">
    <property type="match status" value="1"/>
</dbReference>
<keyword evidence="9" id="KW-1185">Reference proteome</keyword>
<feature type="region of interest" description="Disordered" evidence="7">
    <location>
        <begin position="209"/>
        <end position="231"/>
    </location>
</feature>
<feature type="binding site" evidence="6">
    <location>
        <position position="350"/>
    </location>
    <ligand>
        <name>Mg(2+)</name>
        <dbReference type="ChEBI" id="CHEBI:18420"/>
        <label>1</label>
        <note>catalytic</note>
    </ligand>
</feature>
<dbReference type="InterPro" id="IPR051090">
    <property type="entry name" value="Inositol_monoP_superfamily"/>
</dbReference>
<dbReference type="CDD" id="cd01517">
    <property type="entry name" value="PAP_phosphatase"/>
    <property type="match status" value="1"/>
</dbReference>
<feature type="binding site" evidence="6">
    <location>
        <position position="171"/>
    </location>
    <ligand>
        <name>Mg(2+)</name>
        <dbReference type="ChEBI" id="CHEBI:18420"/>
        <label>1</label>
        <note>catalytic</note>
    </ligand>
</feature>
<gene>
    <name evidence="8" type="ORF">B0H63DRAFT_192567</name>
</gene>
<dbReference type="PROSITE" id="PS00629">
    <property type="entry name" value="IMP_1"/>
    <property type="match status" value="1"/>
</dbReference>
<dbReference type="GO" id="GO:0008441">
    <property type="term" value="F:3'(2'),5'-bisphosphate nucleotidase activity"/>
    <property type="evidence" value="ECO:0007669"/>
    <property type="project" value="TreeGrafter"/>
</dbReference>
<comment type="cofactor">
    <cofactor evidence="1 6">
        <name>Mg(2+)</name>
        <dbReference type="ChEBI" id="CHEBI:18420"/>
    </cofactor>
</comment>
<evidence type="ECO:0000256" key="4">
    <source>
        <dbReference type="ARBA" id="ARBA00022801"/>
    </source>
</evidence>
<evidence type="ECO:0000256" key="5">
    <source>
        <dbReference type="ARBA" id="ARBA00022842"/>
    </source>
</evidence>
<evidence type="ECO:0000256" key="3">
    <source>
        <dbReference type="ARBA" id="ARBA00022723"/>
    </source>
</evidence>
<protein>
    <recommendedName>
        <fullName evidence="10">3'(2'),5'-bisphosphate nucleotidase</fullName>
    </recommendedName>
</protein>
<keyword evidence="5 6" id="KW-0460">Magnesium</keyword>